<evidence type="ECO:0000313" key="6">
    <source>
        <dbReference type="Proteomes" id="UP000627166"/>
    </source>
</evidence>
<keyword evidence="6" id="KW-1185">Reference proteome</keyword>
<protein>
    <submittedName>
        <fullName evidence="5">LacI family DNA-binding transcriptional regulator</fullName>
    </submittedName>
</protein>
<dbReference type="Gene3D" id="1.10.260.40">
    <property type="entry name" value="lambda repressor-like DNA-binding domains"/>
    <property type="match status" value="1"/>
</dbReference>
<proteinExistence type="predicted"/>
<name>A0ABR8YWV4_9CLOT</name>
<evidence type="ECO:0000256" key="2">
    <source>
        <dbReference type="ARBA" id="ARBA00023125"/>
    </source>
</evidence>
<dbReference type="SUPFAM" id="SSF47413">
    <property type="entry name" value="lambda repressor-like DNA-binding domains"/>
    <property type="match status" value="1"/>
</dbReference>
<keyword evidence="3" id="KW-0804">Transcription</keyword>
<dbReference type="EMBL" id="JACSQB010000162">
    <property type="protein sequence ID" value="MBD8048664.1"/>
    <property type="molecule type" value="Genomic_DNA"/>
</dbReference>
<dbReference type="GO" id="GO:0003677">
    <property type="term" value="F:DNA binding"/>
    <property type="evidence" value="ECO:0007669"/>
    <property type="project" value="UniProtKB-KW"/>
</dbReference>
<dbReference type="Pfam" id="PF13377">
    <property type="entry name" value="Peripla_BP_3"/>
    <property type="match status" value="1"/>
</dbReference>
<evidence type="ECO:0000259" key="4">
    <source>
        <dbReference type="PROSITE" id="PS50932"/>
    </source>
</evidence>
<dbReference type="InterPro" id="IPR046335">
    <property type="entry name" value="LacI/GalR-like_sensor"/>
</dbReference>
<dbReference type="InterPro" id="IPR028082">
    <property type="entry name" value="Peripla_BP_I"/>
</dbReference>
<gene>
    <name evidence="5" type="ORF">H9637_16780</name>
</gene>
<dbReference type="RefSeq" id="WP_191741605.1">
    <property type="nucleotide sequence ID" value="NZ_JACSQB010000162.1"/>
</dbReference>
<dbReference type="SMART" id="SM00354">
    <property type="entry name" value="HTH_LACI"/>
    <property type="match status" value="1"/>
</dbReference>
<dbReference type="Proteomes" id="UP000627166">
    <property type="component" value="Unassembled WGS sequence"/>
</dbReference>
<dbReference type="PANTHER" id="PTHR30146:SF109">
    <property type="entry name" value="HTH-TYPE TRANSCRIPTIONAL REGULATOR GALS"/>
    <property type="match status" value="1"/>
</dbReference>
<feature type="domain" description="HTH lacI-type" evidence="4">
    <location>
        <begin position="1"/>
        <end position="47"/>
    </location>
</feature>
<evidence type="ECO:0000256" key="1">
    <source>
        <dbReference type="ARBA" id="ARBA00023015"/>
    </source>
</evidence>
<evidence type="ECO:0000313" key="5">
    <source>
        <dbReference type="EMBL" id="MBD8048664.1"/>
    </source>
</evidence>
<organism evidence="5 6">
    <name type="scientific">Clostridium faecium</name>
    <dbReference type="NCBI Taxonomy" id="2762223"/>
    <lineage>
        <taxon>Bacteria</taxon>
        <taxon>Bacillati</taxon>
        <taxon>Bacillota</taxon>
        <taxon>Clostridia</taxon>
        <taxon>Eubacteriales</taxon>
        <taxon>Clostridiaceae</taxon>
        <taxon>Clostridium</taxon>
    </lineage>
</organism>
<dbReference type="InterPro" id="IPR000843">
    <property type="entry name" value="HTH_LacI"/>
</dbReference>
<dbReference type="SUPFAM" id="SSF53822">
    <property type="entry name" value="Periplasmic binding protein-like I"/>
    <property type="match status" value="1"/>
</dbReference>
<comment type="caution">
    <text evidence="5">The sequence shown here is derived from an EMBL/GenBank/DDBJ whole genome shotgun (WGS) entry which is preliminary data.</text>
</comment>
<dbReference type="InterPro" id="IPR010982">
    <property type="entry name" value="Lambda_DNA-bd_dom_sf"/>
</dbReference>
<keyword evidence="2 5" id="KW-0238">DNA-binding</keyword>
<dbReference type="PROSITE" id="PS50932">
    <property type="entry name" value="HTH_LACI_2"/>
    <property type="match status" value="1"/>
</dbReference>
<dbReference type="CDD" id="cd06267">
    <property type="entry name" value="PBP1_LacI_sugar_binding-like"/>
    <property type="match status" value="1"/>
</dbReference>
<dbReference type="PANTHER" id="PTHR30146">
    <property type="entry name" value="LACI-RELATED TRANSCRIPTIONAL REPRESSOR"/>
    <property type="match status" value="1"/>
</dbReference>
<feature type="non-terminal residue" evidence="5">
    <location>
        <position position="1"/>
    </location>
</feature>
<evidence type="ECO:0000256" key="3">
    <source>
        <dbReference type="ARBA" id="ARBA00023163"/>
    </source>
</evidence>
<dbReference type="Gene3D" id="3.40.50.2300">
    <property type="match status" value="2"/>
</dbReference>
<keyword evidence="1" id="KW-0805">Transcription regulation</keyword>
<accession>A0ABR8YWV4</accession>
<sequence>TGYSVSTVSIAINKKPFRLPEQTRNDILTAAREMGYISNQTAINLRTKHTRTIGLIIPDIRNDFYASFAKGAENFCSEKGWSLIISNTNNSQSKELKYINLLYQQNVAGIIMARSLKYNQSPLDNFKRLADLSIPHVLLDFSGSPSSNVVTDDQEKGGYLVGKYLLRLGHKRVACITGDLGLEGAQSRLAGFRHAFKESGLSLPSSLIYESDYTFDTTLKTVQKMEMERFTAVFAFNDLMALAFINHAKRLGYNIPKDYSVVGYDNTNISRIMYPTLTTVDQSVMEMGQTAANILITHNRNSKRIIKKYIPHLIVRDSTLPNKSRNQ</sequence>
<reference evidence="5 6" key="1">
    <citation type="submission" date="2020-08" db="EMBL/GenBank/DDBJ databases">
        <title>A Genomic Blueprint of the Chicken Gut Microbiome.</title>
        <authorList>
            <person name="Gilroy R."/>
            <person name="Ravi A."/>
            <person name="Getino M."/>
            <person name="Pursley I."/>
            <person name="Horton D.L."/>
            <person name="Alikhan N.-F."/>
            <person name="Baker D."/>
            <person name="Gharbi K."/>
            <person name="Hall N."/>
            <person name="Watson M."/>
            <person name="Adriaenssens E.M."/>
            <person name="Foster-Nyarko E."/>
            <person name="Jarju S."/>
            <person name="Secka A."/>
            <person name="Antonio M."/>
            <person name="Oren A."/>
            <person name="Chaudhuri R."/>
            <person name="La Ragione R.M."/>
            <person name="Hildebrand F."/>
            <person name="Pallen M.J."/>
        </authorList>
    </citation>
    <scope>NUCLEOTIDE SEQUENCE [LARGE SCALE GENOMIC DNA]</scope>
    <source>
        <strain evidence="5 6">N37</strain>
    </source>
</reference>